<dbReference type="Pfam" id="PF07687">
    <property type="entry name" value="M20_dimer"/>
    <property type="match status" value="1"/>
</dbReference>
<feature type="binding site" evidence="1">
    <location>
        <position position="105"/>
    </location>
    <ligand>
        <name>Mn(2+)</name>
        <dbReference type="ChEBI" id="CHEBI:29035"/>
        <label>2</label>
    </ligand>
</feature>
<dbReference type="SUPFAM" id="SSF53187">
    <property type="entry name" value="Zn-dependent exopeptidases"/>
    <property type="match status" value="1"/>
</dbReference>
<protein>
    <submittedName>
        <fullName evidence="3">Amidohydrolase</fullName>
    </submittedName>
</protein>
<feature type="domain" description="Peptidase M20 dimerisation" evidence="2">
    <location>
        <begin position="188"/>
        <end position="285"/>
    </location>
</feature>
<dbReference type="Proteomes" id="UP000824250">
    <property type="component" value="Unassembled WGS sequence"/>
</dbReference>
<dbReference type="Gene3D" id="3.30.70.360">
    <property type="match status" value="1"/>
</dbReference>
<dbReference type="Pfam" id="PF01546">
    <property type="entry name" value="Peptidase_M20"/>
    <property type="match status" value="1"/>
</dbReference>
<evidence type="ECO:0000313" key="4">
    <source>
        <dbReference type="Proteomes" id="UP000824250"/>
    </source>
</evidence>
<dbReference type="GO" id="GO:0046872">
    <property type="term" value="F:metal ion binding"/>
    <property type="evidence" value="ECO:0007669"/>
    <property type="project" value="UniProtKB-KW"/>
</dbReference>
<accession>A0A9D1A5J0</accession>
<comment type="cofactor">
    <cofactor evidence="1">
        <name>Mn(2+)</name>
        <dbReference type="ChEBI" id="CHEBI:29035"/>
    </cofactor>
    <text evidence="1">The Mn(2+) ion enhances activity.</text>
</comment>
<sequence>MEIFEEAKKNFDFMVRIRRHMHENPEVTGQEFETLKFINKELDALGIEHVEVEDGGIVGLIHGAKPGKTVLLRADMDALPIDESPKNLKKEKVCVSKNKGVSHACGHDAHTAMLLAEAKILNEHKDELNGTIVLCFERGEEGGGQVKNLLPYVVETMGLHIDTCMATHVKWDVPTGTISAEPGAVFSGAYGFVIKLHGLAGHGSRPDMAHSVLDCFANIYNHMNMLRMKYVSPTDVLTFSVGTVQCGTARNIVPDELTFGGSVRTFNVEGAGVPFMEHFMEVVKKECELCQCTYEVLYMKDPLFECYNNPTCSQIAKEAVRKYIGDGAVTVTAPWMASESMQAYLKLWPGIITFTGIQSEEVGSGANHHTPEFDVDEKGMIYGVSAALGYVKDFLNYEGEIPFTPFEGTLQNLVNRNL</sequence>
<dbReference type="Gene3D" id="3.40.630.10">
    <property type="entry name" value="Zn peptidases"/>
    <property type="match status" value="1"/>
</dbReference>
<keyword evidence="1" id="KW-0464">Manganese</keyword>
<dbReference type="PANTHER" id="PTHR11014:SF63">
    <property type="entry name" value="METALLOPEPTIDASE, PUTATIVE (AFU_ORTHOLOGUE AFUA_6G09600)-RELATED"/>
    <property type="match status" value="1"/>
</dbReference>
<dbReference type="NCBIfam" id="TIGR01891">
    <property type="entry name" value="amidohydrolases"/>
    <property type="match status" value="1"/>
</dbReference>
<dbReference type="AlphaFoldDB" id="A0A9D1A5J0"/>
<dbReference type="InterPro" id="IPR002933">
    <property type="entry name" value="Peptidase_M20"/>
</dbReference>
<dbReference type="PIRSF" id="PIRSF005962">
    <property type="entry name" value="Pept_M20D_amidohydro"/>
    <property type="match status" value="1"/>
</dbReference>
<proteinExistence type="predicted"/>
<name>A0A9D1A5J0_9FIRM</name>
<dbReference type="EMBL" id="DVGC01000026">
    <property type="protein sequence ID" value="HIR05243.1"/>
    <property type="molecule type" value="Genomic_DNA"/>
</dbReference>
<gene>
    <name evidence="3" type="ORF">IAB28_04680</name>
</gene>
<feature type="binding site" evidence="1">
    <location>
        <position position="168"/>
    </location>
    <ligand>
        <name>Mn(2+)</name>
        <dbReference type="ChEBI" id="CHEBI:29035"/>
        <label>2</label>
    </ligand>
</feature>
<feature type="binding site" evidence="1">
    <location>
        <position position="141"/>
    </location>
    <ligand>
        <name>Mn(2+)</name>
        <dbReference type="ChEBI" id="CHEBI:29035"/>
        <label>2</label>
    </ligand>
</feature>
<dbReference type="GO" id="GO:0016787">
    <property type="term" value="F:hydrolase activity"/>
    <property type="evidence" value="ECO:0007669"/>
    <property type="project" value="InterPro"/>
</dbReference>
<evidence type="ECO:0000256" key="1">
    <source>
        <dbReference type="PIRSR" id="PIRSR005962-1"/>
    </source>
</evidence>
<dbReference type="InterPro" id="IPR011650">
    <property type="entry name" value="Peptidase_M20_dimer"/>
</dbReference>
<dbReference type="InterPro" id="IPR036264">
    <property type="entry name" value="Bact_exopeptidase_dim_dom"/>
</dbReference>
<evidence type="ECO:0000313" key="3">
    <source>
        <dbReference type="EMBL" id="HIR05243.1"/>
    </source>
</evidence>
<comment type="caution">
    <text evidence="3">The sequence shown here is derived from an EMBL/GenBank/DDBJ whole genome shotgun (WGS) entry which is preliminary data.</text>
</comment>
<organism evidence="3 4">
    <name type="scientific">Candidatus Copromonas faecavium</name>
    <name type="common">nom. illeg.</name>
    <dbReference type="NCBI Taxonomy" id="2840740"/>
    <lineage>
        <taxon>Bacteria</taxon>
        <taxon>Bacillati</taxon>
        <taxon>Bacillota</taxon>
        <taxon>Clostridia</taxon>
        <taxon>Lachnospirales</taxon>
        <taxon>Lachnospiraceae</taxon>
        <taxon>Candidatus Copromonas (nom. illeg.)</taxon>
    </lineage>
</organism>
<feature type="binding site" evidence="1">
    <location>
        <position position="369"/>
    </location>
    <ligand>
        <name>Mn(2+)</name>
        <dbReference type="ChEBI" id="CHEBI:29035"/>
        <label>2</label>
    </ligand>
</feature>
<keyword evidence="1" id="KW-0479">Metal-binding</keyword>
<dbReference type="SUPFAM" id="SSF55031">
    <property type="entry name" value="Bacterial exopeptidase dimerisation domain"/>
    <property type="match status" value="1"/>
</dbReference>
<reference evidence="3" key="1">
    <citation type="submission" date="2020-10" db="EMBL/GenBank/DDBJ databases">
        <authorList>
            <person name="Gilroy R."/>
        </authorList>
    </citation>
    <scope>NUCLEOTIDE SEQUENCE</scope>
    <source>
        <strain evidence="3">CHK180-2868</strain>
    </source>
</reference>
<feature type="binding site" evidence="1">
    <location>
        <position position="107"/>
    </location>
    <ligand>
        <name>Mn(2+)</name>
        <dbReference type="ChEBI" id="CHEBI:29035"/>
        <label>2</label>
    </ligand>
</feature>
<dbReference type="InterPro" id="IPR017439">
    <property type="entry name" value="Amidohydrolase"/>
</dbReference>
<reference evidence="3" key="2">
    <citation type="journal article" date="2021" name="PeerJ">
        <title>Extensive microbial diversity within the chicken gut microbiome revealed by metagenomics and culture.</title>
        <authorList>
            <person name="Gilroy R."/>
            <person name="Ravi A."/>
            <person name="Getino M."/>
            <person name="Pursley I."/>
            <person name="Horton D.L."/>
            <person name="Alikhan N.F."/>
            <person name="Baker D."/>
            <person name="Gharbi K."/>
            <person name="Hall N."/>
            <person name="Watson M."/>
            <person name="Adriaenssens E.M."/>
            <person name="Foster-Nyarko E."/>
            <person name="Jarju S."/>
            <person name="Secka A."/>
            <person name="Antonio M."/>
            <person name="Oren A."/>
            <person name="Chaudhuri R.R."/>
            <person name="La Ragione R."/>
            <person name="Hildebrand F."/>
            <person name="Pallen M.J."/>
        </authorList>
    </citation>
    <scope>NUCLEOTIDE SEQUENCE</scope>
    <source>
        <strain evidence="3">CHK180-2868</strain>
    </source>
</reference>
<dbReference type="PANTHER" id="PTHR11014">
    <property type="entry name" value="PEPTIDASE M20 FAMILY MEMBER"/>
    <property type="match status" value="1"/>
</dbReference>
<evidence type="ECO:0000259" key="2">
    <source>
        <dbReference type="Pfam" id="PF07687"/>
    </source>
</evidence>